<evidence type="ECO:0000313" key="1">
    <source>
        <dbReference type="EMBL" id="KAI4307067.1"/>
    </source>
</evidence>
<comment type="caution">
    <text evidence="1">The sequence shown here is derived from an EMBL/GenBank/DDBJ whole genome shotgun (WGS) entry which is preliminary data.</text>
</comment>
<accession>A0ACB9LBP4</accession>
<reference evidence="1 2" key="1">
    <citation type="journal article" date="2022" name="DNA Res.">
        <title>Chromosomal-level genome assembly of the orchid tree Bauhinia variegata (Leguminosae; Cercidoideae) supports the allotetraploid origin hypothesis of Bauhinia.</title>
        <authorList>
            <person name="Zhong Y."/>
            <person name="Chen Y."/>
            <person name="Zheng D."/>
            <person name="Pang J."/>
            <person name="Liu Y."/>
            <person name="Luo S."/>
            <person name="Meng S."/>
            <person name="Qian L."/>
            <person name="Wei D."/>
            <person name="Dai S."/>
            <person name="Zhou R."/>
        </authorList>
    </citation>
    <scope>NUCLEOTIDE SEQUENCE [LARGE SCALE GENOMIC DNA]</scope>
    <source>
        <strain evidence="1">BV-YZ2020</strain>
    </source>
</reference>
<keyword evidence="2" id="KW-1185">Reference proteome</keyword>
<dbReference type="EMBL" id="CM039437">
    <property type="protein sequence ID" value="KAI4307067.1"/>
    <property type="molecule type" value="Genomic_DNA"/>
</dbReference>
<proteinExistence type="predicted"/>
<organism evidence="1 2">
    <name type="scientific">Bauhinia variegata</name>
    <name type="common">Purple orchid tree</name>
    <name type="synonym">Phanera variegata</name>
    <dbReference type="NCBI Taxonomy" id="167791"/>
    <lineage>
        <taxon>Eukaryota</taxon>
        <taxon>Viridiplantae</taxon>
        <taxon>Streptophyta</taxon>
        <taxon>Embryophyta</taxon>
        <taxon>Tracheophyta</taxon>
        <taxon>Spermatophyta</taxon>
        <taxon>Magnoliopsida</taxon>
        <taxon>eudicotyledons</taxon>
        <taxon>Gunneridae</taxon>
        <taxon>Pentapetalae</taxon>
        <taxon>rosids</taxon>
        <taxon>fabids</taxon>
        <taxon>Fabales</taxon>
        <taxon>Fabaceae</taxon>
        <taxon>Cercidoideae</taxon>
        <taxon>Cercideae</taxon>
        <taxon>Bauhiniinae</taxon>
        <taxon>Bauhinia</taxon>
    </lineage>
</organism>
<gene>
    <name evidence="1" type="ORF">L6164_030297</name>
</gene>
<dbReference type="Proteomes" id="UP000828941">
    <property type="component" value="Chromosome 12"/>
</dbReference>
<name>A0ACB9LBP4_BAUVA</name>
<protein>
    <submittedName>
        <fullName evidence="1">Uncharacterized protein</fullName>
    </submittedName>
</protein>
<sequence>MVSYQDTSYLSGILLTEQICHELLWPIVPRYIIGHAACVNAHGDGVALDGGAFSHWVSKMLVANLKIGRSNSCSS</sequence>
<evidence type="ECO:0000313" key="2">
    <source>
        <dbReference type="Proteomes" id="UP000828941"/>
    </source>
</evidence>